<evidence type="ECO:0000313" key="1">
    <source>
        <dbReference type="EMBL" id="KAI0026811.1"/>
    </source>
</evidence>
<reference evidence="1" key="2">
    <citation type="journal article" date="2022" name="New Phytol.">
        <title>Evolutionary transition to the ectomycorrhizal habit in the genomes of a hyperdiverse lineage of mushroom-forming fungi.</title>
        <authorList>
            <person name="Looney B."/>
            <person name="Miyauchi S."/>
            <person name="Morin E."/>
            <person name="Drula E."/>
            <person name="Courty P.E."/>
            <person name="Kohler A."/>
            <person name="Kuo A."/>
            <person name="LaButti K."/>
            <person name="Pangilinan J."/>
            <person name="Lipzen A."/>
            <person name="Riley R."/>
            <person name="Andreopoulos W."/>
            <person name="He G."/>
            <person name="Johnson J."/>
            <person name="Nolan M."/>
            <person name="Tritt A."/>
            <person name="Barry K.W."/>
            <person name="Grigoriev I.V."/>
            <person name="Nagy L.G."/>
            <person name="Hibbett D."/>
            <person name="Henrissat B."/>
            <person name="Matheny P.B."/>
            <person name="Labbe J."/>
            <person name="Martin F.M."/>
        </authorList>
    </citation>
    <scope>NUCLEOTIDE SEQUENCE</scope>
    <source>
        <strain evidence="1">EC-137</strain>
    </source>
</reference>
<accession>A0ACB8Q5D1</accession>
<name>A0ACB8Q5D1_9AGAM</name>
<reference evidence="1" key="1">
    <citation type="submission" date="2021-02" db="EMBL/GenBank/DDBJ databases">
        <authorList>
            <consortium name="DOE Joint Genome Institute"/>
            <person name="Ahrendt S."/>
            <person name="Looney B.P."/>
            <person name="Miyauchi S."/>
            <person name="Morin E."/>
            <person name="Drula E."/>
            <person name="Courty P.E."/>
            <person name="Chicoki N."/>
            <person name="Fauchery L."/>
            <person name="Kohler A."/>
            <person name="Kuo A."/>
            <person name="Labutti K."/>
            <person name="Pangilinan J."/>
            <person name="Lipzen A."/>
            <person name="Riley R."/>
            <person name="Andreopoulos W."/>
            <person name="He G."/>
            <person name="Johnson J."/>
            <person name="Barry K.W."/>
            <person name="Grigoriev I.V."/>
            <person name="Nagy L."/>
            <person name="Hibbett D."/>
            <person name="Henrissat B."/>
            <person name="Matheny P.B."/>
            <person name="Labbe J."/>
            <person name="Martin F."/>
        </authorList>
    </citation>
    <scope>NUCLEOTIDE SEQUENCE</scope>
    <source>
        <strain evidence="1">EC-137</strain>
    </source>
</reference>
<protein>
    <submittedName>
        <fullName evidence="1">Uncharacterized protein</fullName>
    </submittedName>
</protein>
<sequence>MASLPEVERLLYPEDEDAIGSTDEEGNELPSIRGYSTVLGKGSCDSAVHVRQNMKKTLFRLSVQEKLLAEGALSRYSASATTRKGGKTIRNVCKTNIASDIPDLWQATMYYKVDVPRPLSKDADQPLYVSNDTSRTIDREELDNLLLSKFPEWEHVARIDSVEYCKLLERTTGVMIKENRTLLPFHHPDNPLRIDTGALPEWLKLQIKAGELNPNATLHQLLDYTASEFLAPSNARWAAIKADAFDHRGVLRFWHEMHKRLSALSNRQGSISKFDNDFLGAHFSGAHIRLLQHMRRNLVELSRVVRHIRTHLMLPISLLVLRHGEYFADEIVQGIPGHRNLDELIKDAPDLGQPDQLSPMPESRPWSPVTDEETDSSAGTYEQLVAEVLSKPLVANELEEGEGEDHQTLEGETLFRKTWIANTMRAYSDPGNPLNAGKPDHLPKYLVEGMRIGRLTKLSSAIDFSKYINERRSLGTPEYYQLTANPNDALELDTFMINLTNQALANRLCRGGDTLEAQLKALTRHFPGSADYTVGLSPIGYDVARFGVTQIVSAAGFRPRTPSSMPSLESLSEALDNASDMSVSSSTHEERRVLTQNIGFIDYNPIDSPLQSCRPRERHLNGKAVRSMLEKPSCAGEAVSRFASSNPTPPPPAPTLTMSSTTKTSWYATNPTGSEREPPAYELLKAAATLPEKKTIDQVQGHPGVKEDVTHDSDVDMSDAEGTGVTLVTPRKDVGRSAATVLNPCAEPFVPRRPMMAQVFSVHSSSAASSLPFSKDTEQTLVSGSRVDPSRNENSPASPMVFTSQETTSVFAKGEAKPTGFQEGQQSSQSRTGFSGIMGIQPTIPESGHPAGISNPGVLTPYPGVGWNKYSPALRLESFRDVSLLAPVSQDSGIQIAREGTGNDATGNNTATPPPATSEPAYQATQPVSHATQSVAAATFSSGSSTSDEPGKYVQGTANHIHGPSPHGHMCPRQEEARVAPMMTYMQAYQNIPIQFRPRLPPPTLQPFRQYQAFSRPLDIGHEVLFDPYPSRHQQFLLGDCDFDTDALDLIRFTAAAVQSPFNFPMRFELNPSPILPTFTFRDLRAPQQTPSYSPILTHPPAMPPSTVIHVIELLVFAFDALFSQSPNTTAALFNLDRVLAQHPFRANVTPLLLPASATPQLSRINPFPHKDTSRVQDGSHKQYRSPTSWDRNSLTIGSSDPSSKDTPWTGVDSQDTLQHMIGGYSRRPPNWTRQYYGFAGTHRWEPSSTTMKDLKVNPESGRISTILSGPEPRLLTVGRRNQERKTPWLATTDRQKKIEETVRETRRTQAAEARSQVYIQQEKLLKRSSILPPTTPGLRAYLTERAKHRAQTYRVYKPVATRAKPVSTRTPPEVEVVRKIPRDPLLTLPSLSPNPPEFTPTGWLTAENVSKLKLNSDGFLWPEEEKLFYHILALNQTWNI</sequence>
<organism evidence="1 2">
    <name type="scientific">Vararia minispora EC-137</name>
    <dbReference type="NCBI Taxonomy" id="1314806"/>
    <lineage>
        <taxon>Eukaryota</taxon>
        <taxon>Fungi</taxon>
        <taxon>Dikarya</taxon>
        <taxon>Basidiomycota</taxon>
        <taxon>Agaricomycotina</taxon>
        <taxon>Agaricomycetes</taxon>
        <taxon>Russulales</taxon>
        <taxon>Lachnocladiaceae</taxon>
        <taxon>Vararia</taxon>
    </lineage>
</organism>
<keyword evidence="2" id="KW-1185">Reference proteome</keyword>
<proteinExistence type="predicted"/>
<gene>
    <name evidence="1" type="ORF">K488DRAFT_75056</name>
</gene>
<dbReference type="Proteomes" id="UP000814128">
    <property type="component" value="Unassembled WGS sequence"/>
</dbReference>
<comment type="caution">
    <text evidence="1">The sequence shown here is derived from an EMBL/GenBank/DDBJ whole genome shotgun (WGS) entry which is preliminary data.</text>
</comment>
<dbReference type="EMBL" id="MU274172">
    <property type="protein sequence ID" value="KAI0026811.1"/>
    <property type="molecule type" value="Genomic_DNA"/>
</dbReference>
<evidence type="ECO:0000313" key="2">
    <source>
        <dbReference type="Proteomes" id="UP000814128"/>
    </source>
</evidence>